<dbReference type="EMBL" id="AP018052">
    <property type="protein sequence ID" value="BAZ93770.1"/>
    <property type="molecule type" value="Genomic_DNA"/>
</dbReference>
<protein>
    <submittedName>
        <fullName evidence="2">Geranylgeranyl pyrophosphate synthase</fullName>
    </submittedName>
</protein>
<organism evidence="2 3">
    <name type="scientific">Thiohalobacter thiocyanaticus</name>
    <dbReference type="NCBI Taxonomy" id="585455"/>
    <lineage>
        <taxon>Bacteria</taxon>
        <taxon>Pseudomonadati</taxon>
        <taxon>Pseudomonadota</taxon>
        <taxon>Gammaproteobacteria</taxon>
        <taxon>Thiohalobacterales</taxon>
        <taxon>Thiohalobacteraceae</taxon>
        <taxon>Thiohalobacter</taxon>
    </lineage>
</organism>
<keyword evidence="3" id="KW-1185">Reference proteome</keyword>
<gene>
    <name evidence="2" type="ORF">FOKN1_1372</name>
</gene>
<dbReference type="Proteomes" id="UP000218765">
    <property type="component" value="Chromosome"/>
</dbReference>
<evidence type="ECO:0000259" key="1">
    <source>
        <dbReference type="Pfam" id="PF24720"/>
    </source>
</evidence>
<name>A0A1Z4VQ48_9GAMM</name>
<sequence>MKDIKSALEEKRRFLAERATRIRTAGIPALQQLILVGHTDTGGGREARALLTALYAPQAHSYSLDGLRAFDSELTEAALAVMALDSLAEMSIDRWVPNAAVIREWSVENMNQHAPVQLTP</sequence>
<feature type="domain" description="DUF7673" evidence="1">
    <location>
        <begin position="28"/>
        <end position="91"/>
    </location>
</feature>
<dbReference type="RefSeq" id="WP_157745459.1">
    <property type="nucleotide sequence ID" value="NZ_AP018052.1"/>
</dbReference>
<dbReference type="InterPro" id="IPR056090">
    <property type="entry name" value="DUF7673"/>
</dbReference>
<dbReference type="KEGG" id="ttc:FOKN1_1372"/>
<reference evidence="2 3" key="1">
    <citation type="submission" date="2017-05" db="EMBL/GenBank/DDBJ databases">
        <title>Thiocyanate degradation by Thiohalobacter thiocyanaticus FOKN1.</title>
        <authorList>
            <person name="Oshiki M."/>
            <person name="Fukushima T."/>
            <person name="Kawano S."/>
            <person name="Nakagawa J."/>
        </authorList>
    </citation>
    <scope>NUCLEOTIDE SEQUENCE [LARGE SCALE GENOMIC DNA]</scope>
    <source>
        <strain evidence="2 3">FOKN1</strain>
    </source>
</reference>
<proteinExistence type="predicted"/>
<evidence type="ECO:0000313" key="3">
    <source>
        <dbReference type="Proteomes" id="UP000218765"/>
    </source>
</evidence>
<dbReference type="Pfam" id="PF24720">
    <property type="entry name" value="DUF7673"/>
    <property type="match status" value="1"/>
</dbReference>
<accession>A0A1Z4VQ48</accession>
<evidence type="ECO:0000313" key="2">
    <source>
        <dbReference type="EMBL" id="BAZ93770.1"/>
    </source>
</evidence>
<dbReference type="AlphaFoldDB" id="A0A1Z4VQ48"/>